<reference evidence="7 8" key="1">
    <citation type="submission" date="2018-11" db="EMBL/GenBank/DDBJ databases">
        <title>Flavobacterium sp. nov., YIM 102701-2 draft genome.</title>
        <authorList>
            <person name="Li G."/>
            <person name="Jiang Y."/>
        </authorList>
    </citation>
    <scope>NUCLEOTIDE SEQUENCE [LARGE SCALE GENOMIC DNA]</scope>
    <source>
        <strain evidence="7 8">YIM 102701-2</strain>
    </source>
</reference>
<dbReference type="PANTHER" id="PTHR24421:SF10">
    <property type="entry name" value="NITRATE_NITRITE SENSOR PROTEIN NARQ"/>
    <property type="match status" value="1"/>
</dbReference>
<keyword evidence="5" id="KW-0902">Two-component regulatory system</keyword>
<keyword evidence="4" id="KW-0418">Kinase</keyword>
<evidence type="ECO:0000313" key="7">
    <source>
        <dbReference type="EMBL" id="RRJ92747.1"/>
    </source>
</evidence>
<dbReference type="Proteomes" id="UP000275719">
    <property type="component" value="Unassembled WGS sequence"/>
</dbReference>
<evidence type="ECO:0000256" key="6">
    <source>
        <dbReference type="SAM" id="Phobius"/>
    </source>
</evidence>
<evidence type="ECO:0000256" key="4">
    <source>
        <dbReference type="ARBA" id="ARBA00022777"/>
    </source>
</evidence>
<accession>A0A3P3WEE6</accession>
<evidence type="ECO:0000256" key="5">
    <source>
        <dbReference type="ARBA" id="ARBA00023012"/>
    </source>
</evidence>
<keyword evidence="3" id="KW-0808">Transferase</keyword>
<evidence type="ECO:0000256" key="2">
    <source>
        <dbReference type="ARBA" id="ARBA00012438"/>
    </source>
</evidence>
<dbReference type="RefSeq" id="WP_125016753.1">
    <property type="nucleotide sequence ID" value="NZ_RQVQ01000003.1"/>
</dbReference>
<keyword evidence="6" id="KW-0472">Membrane</keyword>
<dbReference type="GO" id="GO:0004673">
    <property type="term" value="F:protein histidine kinase activity"/>
    <property type="evidence" value="ECO:0007669"/>
    <property type="project" value="UniProtKB-EC"/>
</dbReference>
<dbReference type="EMBL" id="RQVQ01000003">
    <property type="protein sequence ID" value="RRJ92747.1"/>
    <property type="molecule type" value="Genomic_DNA"/>
</dbReference>
<dbReference type="Gene3D" id="3.30.565.10">
    <property type="entry name" value="Histidine kinase-like ATPase, C-terminal domain"/>
    <property type="match status" value="1"/>
</dbReference>
<comment type="caution">
    <text evidence="7">The sequence shown here is derived from an EMBL/GenBank/DDBJ whole genome shotgun (WGS) entry which is preliminary data.</text>
</comment>
<organism evidence="7 8">
    <name type="scientific">Paenimyroides tangerinum</name>
    <dbReference type="NCBI Taxonomy" id="2488728"/>
    <lineage>
        <taxon>Bacteria</taxon>
        <taxon>Pseudomonadati</taxon>
        <taxon>Bacteroidota</taxon>
        <taxon>Flavobacteriia</taxon>
        <taxon>Flavobacteriales</taxon>
        <taxon>Flavobacteriaceae</taxon>
        <taxon>Paenimyroides</taxon>
    </lineage>
</organism>
<dbReference type="PANTHER" id="PTHR24421">
    <property type="entry name" value="NITRATE/NITRITE SENSOR PROTEIN NARX-RELATED"/>
    <property type="match status" value="1"/>
</dbReference>
<dbReference type="EC" id="2.7.13.3" evidence="2"/>
<sequence>MSFILPIVIILVLVLNVVLILVTLRELKLYYDKRKDKAFKKSIEKIKIKERTQLINLISSELHDNISQMISLAKMNVKSLDTNAVNPKTKDNIILLLGKALTDIRYLNKMIKLQETIDIDADCQVEELIEVLNQSSTVNFKKRGQIVQLKQEANFLLFRIMQEILNNIMKYSQASDVEIKINNEQISIFHNGVSFIPSNNDYHKSFGLTNIKENKKLLNAEIEYSLNNPKIKIKLPQNSLVK</sequence>
<name>A0A3P3WEE6_9FLAO</name>
<dbReference type="InterPro" id="IPR036890">
    <property type="entry name" value="HATPase_C_sf"/>
</dbReference>
<feature type="transmembrane region" description="Helical" evidence="6">
    <location>
        <begin position="6"/>
        <end position="24"/>
    </location>
</feature>
<evidence type="ECO:0000313" key="8">
    <source>
        <dbReference type="Proteomes" id="UP000275719"/>
    </source>
</evidence>
<dbReference type="GO" id="GO:0000160">
    <property type="term" value="P:phosphorelay signal transduction system"/>
    <property type="evidence" value="ECO:0007669"/>
    <property type="project" value="UniProtKB-KW"/>
</dbReference>
<proteinExistence type="predicted"/>
<comment type="catalytic activity">
    <reaction evidence="1">
        <text>ATP + protein L-histidine = ADP + protein N-phospho-L-histidine.</text>
        <dbReference type="EC" id="2.7.13.3"/>
    </reaction>
</comment>
<gene>
    <name evidence="7" type="ORF">EG240_01645</name>
</gene>
<keyword evidence="8" id="KW-1185">Reference proteome</keyword>
<evidence type="ECO:0000256" key="3">
    <source>
        <dbReference type="ARBA" id="ARBA00022679"/>
    </source>
</evidence>
<keyword evidence="6" id="KW-0812">Transmembrane</keyword>
<dbReference type="OrthoDB" id="9760839at2"/>
<dbReference type="AlphaFoldDB" id="A0A3P3WEE6"/>
<protein>
    <recommendedName>
        <fullName evidence="2">histidine kinase</fullName>
        <ecNumber evidence="2">2.7.13.3</ecNumber>
    </recommendedName>
</protein>
<evidence type="ECO:0000256" key="1">
    <source>
        <dbReference type="ARBA" id="ARBA00000085"/>
    </source>
</evidence>
<dbReference type="InterPro" id="IPR050482">
    <property type="entry name" value="Sensor_HK_TwoCompSys"/>
</dbReference>
<keyword evidence="6" id="KW-1133">Transmembrane helix</keyword>